<feature type="chain" id="PRO_5047090856" evidence="1">
    <location>
        <begin position="21"/>
        <end position="316"/>
    </location>
</feature>
<accession>A0ABR5N721</accession>
<proteinExistence type="predicted"/>
<comment type="caution">
    <text evidence="2">The sequence shown here is derived from an EMBL/GenBank/DDBJ whole genome shotgun (WGS) entry which is preliminary data.</text>
</comment>
<reference evidence="2 3" key="1">
    <citation type="submission" date="2015-09" db="EMBL/GenBank/DDBJ databases">
        <title>Genome sequencing project for genomic taxonomy and phylogenomics of Bacillus-like bacteria.</title>
        <authorList>
            <person name="Liu B."/>
            <person name="Wang J."/>
            <person name="Zhu Y."/>
            <person name="Liu G."/>
            <person name="Chen Q."/>
            <person name="Chen Z."/>
            <person name="Lan J."/>
            <person name="Che J."/>
            <person name="Ge C."/>
            <person name="Shi H."/>
            <person name="Pan Z."/>
            <person name="Liu X."/>
        </authorList>
    </citation>
    <scope>NUCLEOTIDE SEQUENCE [LARGE SCALE GENOMIC DNA]</scope>
    <source>
        <strain evidence="2 3">DSM 8552</strain>
    </source>
</reference>
<organism evidence="2 3">
    <name type="scientific">Brevibacillus choshinensis</name>
    <dbReference type="NCBI Taxonomy" id="54911"/>
    <lineage>
        <taxon>Bacteria</taxon>
        <taxon>Bacillati</taxon>
        <taxon>Bacillota</taxon>
        <taxon>Bacilli</taxon>
        <taxon>Bacillales</taxon>
        <taxon>Paenibacillaceae</taxon>
        <taxon>Brevibacillus</taxon>
    </lineage>
</organism>
<protein>
    <submittedName>
        <fullName evidence="2">Uncharacterized protein</fullName>
    </submittedName>
</protein>
<keyword evidence="3" id="KW-1185">Reference proteome</keyword>
<dbReference type="RefSeq" id="WP_055745481.1">
    <property type="nucleotide sequence ID" value="NZ_LJJB01000010.1"/>
</dbReference>
<keyword evidence="1" id="KW-0732">Signal</keyword>
<dbReference type="Proteomes" id="UP000051063">
    <property type="component" value="Unassembled WGS sequence"/>
</dbReference>
<evidence type="ECO:0000313" key="3">
    <source>
        <dbReference type="Proteomes" id="UP000051063"/>
    </source>
</evidence>
<dbReference type="EMBL" id="LJJB01000010">
    <property type="protein sequence ID" value="KQL46396.1"/>
    <property type="molecule type" value="Genomic_DNA"/>
</dbReference>
<evidence type="ECO:0000313" key="2">
    <source>
        <dbReference type="EMBL" id="KQL46396.1"/>
    </source>
</evidence>
<name>A0ABR5N721_BRECH</name>
<sequence>MLKKYFLSLLAIGLVTCSFAPLSGQPTAALAVEKQSTSQTSQAEQLKLLESAIVPTTAQDTVELWAKAVQMRNGALQYALFTQNAKQGAKASMESFHWVTGASSPWVEQYRIERLQVDGEQPLEQKFQVEFDLVTSTGTYGTDQAEVTVVQQGSQWYIQGLGPVSEKSVGIWNTPESINEKSIEDSFTLMKTYDSPMGYRIQLPEKAMSQLKFESAACTNEEGNPPCLHVYFKDTTAKKDVMLATVILLSKEQEKLPYYLEHPFINKLGENKLGAYYSLFPSEHQYAGEEESEQGKAWSALLELLQTRMAHFNLMP</sequence>
<evidence type="ECO:0000256" key="1">
    <source>
        <dbReference type="SAM" id="SignalP"/>
    </source>
</evidence>
<feature type="signal peptide" evidence="1">
    <location>
        <begin position="1"/>
        <end position="20"/>
    </location>
</feature>
<gene>
    <name evidence="2" type="ORF">AN963_15710</name>
</gene>